<keyword evidence="2" id="KW-0238">DNA-binding</keyword>
<reference evidence="2 3" key="1">
    <citation type="journal article" date="2017" name="ISME J.">
        <title>Energy and carbon metabolisms in a deep terrestrial subsurface fluid microbial community.</title>
        <authorList>
            <person name="Momper L."/>
            <person name="Jungbluth S.P."/>
            <person name="Lee M.D."/>
            <person name="Amend J.P."/>
        </authorList>
    </citation>
    <scope>NUCLEOTIDE SEQUENCE [LARGE SCALE GENOMIC DNA]</scope>
    <source>
        <strain evidence="2">SURF_46</strain>
    </source>
</reference>
<accession>A0A3A4ZN73</accession>
<dbReference type="InterPro" id="IPR041657">
    <property type="entry name" value="HTH_17"/>
</dbReference>
<proteinExistence type="predicted"/>
<feature type="domain" description="Helix-turn-helix" evidence="1">
    <location>
        <begin position="8"/>
        <end position="56"/>
    </location>
</feature>
<dbReference type="Pfam" id="PF12728">
    <property type="entry name" value="HTH_17"/>
    <property type="match status" value="1"/>
</dbReference>
<dbReference type="SUPFAM" id="SSF46955">
    <property type="entry name" value="Putative DNA-binding domain"/>
    <property type="match status" value="1"/>
</dbReference>
<dbReference type="InterPro" id="IPR009061">
    <property type="entry name" value="DNA-bd_dom_put_sf"/>
</dbReference>
<gene>
    <name evidence="2" type="ORF">C4561_00580</name>
</gene>
<name>A0A3A4ZN73_UNCKA</name>
<evidence type="ECO:0000313" key="3">
    <source>
        <dbReference type="Proteomes" id="UP000265540"/>
    </source>
</evidence>
<dbReference type="Gene3D" id="1.10.1660.10">
    <property type="match status" value="1"/>
</dbReference>
<evidence type="ECO:0000313" key="2">
    <source>
        <dbReference type="EMBL" id="RJR27986.1"/>
    </source>
</evidence>
<comment type="caution">
    <text evidence="2">The sequence shown here is derived from an EMBL/GenBank/DDBJ whole genome shotgun (WGS) entry which is preliminary data.</text>
</comment>
<dbReference type="EMBL" id="QZJF01000005">
    <property type="protein sequence ID" value="RJR27986.1"/>
    <property type="molecule type" value="Genomic_DNA"/>
</dbReference>
<organism evidence="2 3">
    <name type="scientific">candidate division WWE3 bacterium</name>
    <dbReference type="NCBI Taxonomy" id="2053526"/>
    <lineage>
        <taxon>Bacteria</taxon>
        <taxon>Katanobacteria</taxon>
    </lineage>
</organism>
<evidence type="ECO:0000259" key="1">
    <source>
        <dbReference type="Pfam" id="PF12728"/>
    </source>
</evidence>
<sequence length="303" mass="34187">MIQLEEKLYTSTEVAEILGVSLRSVYRYLEENKLQAEVKTATGRHRFSKQNILDFLYPNGIDKPAVTLEEKKETLGQTKVTLDENIVEKDTNVEETNQDENVLETPEEEPIDWLAKFREAAKKFREESDEQPAAEAAVEPVTQPDEPKVVEVIEQEFVQETVTQFSEPVKPKEAVSNKYYYRSGLGGLKDIAQNIDKNSRTSFLDYAFTLNAGLSLFKPIKPFSMLHVYVRPNDLSFFEKTLALTPSEESNAQLCLLVSDDNAIYSGREELHGLFVVSKERLSHDIKTIGDGALSSEAQSVLG</sequence>
<dbReference type="Proteomes" id="UP000265540">
    <property type="component" value="Unassembled WGS sequence"/>
</dbReference>
<dbReference type="AlphaFoldDB" id="A0A3A4ZN73"/>
<dbReference type="GO" id="GO:0003677">
    <property type="term" value="F:DNA binding"/>
    <property type="evidence" value="ECO:0007669"/>
    <property type="project" value="UniProtKB-KW"/>
</dbReference>
<protein>
    <submittedName>
        <fullName evidence="2">DNA-binding protein</fullName>
    </submittedName>
</protein>